<accession>A0A9P6TUD2</accession>
<dbReference type="EMBL" id="JAAAJA010001242">
    <property type="protein sequence ID" value="KAG0247724.1"/>
    <property type="molecule type" value="Genomic_DNA"/>
</dbReference>
<evidence type="ECO:0000256" key="2">
    <source>
        <dbReference type="ARBA" id="ARBA00004653"/>
    </source>
</evidence>
<dbReference type="GO" id="GO:0000139">
    <property type="term" value="C:Golgi membrane"/>
    <property type="evidence" value="ECO:0007669"/>
    <property type="project" value="UniProtKB-SubCell"/>
</dbReference>
<dbReference type="Pfam" id="PF09335">
    <property type="entry name" value="VTT_dom"/>
    <property type="match status" value="1"/>
</dbReference>
<reference evidence="13" key="1">
    <citation type="journal article" date="2020" name="Fungal Divers.">
        <title>Resolving the Mortierellaceae phylogeny through synthesis of multi-gene phylogenetics and phylogenomics.</title>
        <authorList>
            <person name="Vandepol N."/>
            <person name="Liber J."/>
            <person name="Desiro A."/>
            <person name="Na H."/>
            <person name="Kennedy M."/>
            <person name="Barry K."/>
            <person name="Grigoriev I.V."/>
            <person name="Miller A.N."/>
            <person name="O'Donnell K."/>
            <person name="Stajich J.E."/>
            <person name="Bonito G."/>
        </authorList>
    </citation>
    <scope>NUCLEOTIDE SEQUENCE</scope>
    <source>
        <strain evidence="13">KOD948</strain>
    </source>
</reference>
<evidence type="ECO:0000256" key="6">
    <source>
        <dbReference type="ARBA" id="ARBA00022692"/>
    </source>
</evidence>
<evidence type="ECO:0000256" key="5">
    <source>
        <dbReference type="ARBA" id="ARBA00020673"/>
    </source>
</evidence>
<evidence type="ECO:0000256" key="9">
    <source>
        <dbReference type="ARBA" id="ARBA00023136"/>
    </source>
</evidence>
<feature type="transmembrane region" description="Helical" evidence="11">
    <location>
        <begin position="116"/>
        <end position="141"/>
    </location>
</feature>
<feature type="compositionally biased region" description="Low complexity" evidence="10">
    <location>
        <begin position="382"/>
        <end position="391"/>
    </location>
</feature>
<feature type="compositionally biased region" description="Acidic residues" evidence="10">
    <location>
        <begin position="367"/>
        <end position="376"/>
    </location>
</feature>
<dbReference type="Proteomes" id="UP000726737">
    <property type="component" value="Unassembled WGS sequence"/>
</dbReference>
<gene>
    <name evidence="13" type="ORF">BG011_001018</name>
</gene>
<evidence type="ECO:0000259" key="12">
    <source>
        <dbReference type="Pfam" id="PF09335"/>
    </source>
</evidence>
<dbReference type="PANTHER" id="PTHR47549">
    <property type="entry name" value="GOLGI APPARATUS MEMBRANE PROTEIN TVP38-RELATED"/>
    <property type="match status" value="1"/>
</dbReference>
<proteinExistence type="inferred from homology"/>
<feature type="domain" description="VTT" evidence="12">
    <location>
        <begin position="106"/>
        <end position="220"/>
    </location>
</feature>
<dbReference type="InterPro" id="IPR032816">
    <property type="entry name" value="VTT_dom"/>
</dbReference>
<feature type="region of interest" description="Disordered" evidence="10">
    <location>
        <begin position="353"/>
        <end position="434"/>
    </location>
</feature>
<dbReference type="PANTHER" id="PTHR47549:SF1">
    <property type="entry name" value="GOLGI APPARATUS MEMBRANE PROTEIN TVP38"/>
    <property type="match status" value="1"/>
</dbReference>
<dbReference type="AlphaFoldDB" id="A0A9P6TUD2"/>
<dbReference type="GO" id="GO:0000022">
    <property type="term" value="P:mitotic spindle elongation"/>
    <property type="evidence" value="ECO:0007669"/>
    <property type="project" value="TreeGrafter"/>
</dbReference>
<evidence type="ECO:0000256" key="4">
    <source>
        <dbReference type="ARBA" id="ARBA00013533"/>
    </source>
</evidence>
<sequence>MPSFSILQDPNNSSSFSSATSRLADKGLAVLSQIKDSLPERVQPWFWLGLWFGAAVLTIGLAIGFSSNIFAFLEAIATFIKGLGPFGPPVLMIYLFATSFPPVIGYSSVVTMSGYVYGFVYGFAIAFMAALAGSIVCFYLCRRWFKAQVRKLMAKNKSLKAVVRTVERRGFRLLVLIRLAPYPYNIMNALLSATHVPLSTFTLATAISLVKLALHVYIGSTLSTFAGHDGDDGEKDPQAERGRKVKIVVMFFSIVLGIGVGAYVWLVAKREIAITEELRIERRRRRRSRRVQSELGRGSSGSIGHGREGARHQGYELSSNVNSQNGIPGVDLTNGSSYEGLFDSVTERWEGALPASSESVGGRYHDDEDEHDDGQEDQSLFGQRQQQGQQHGDWRNVGVNVDSSTDESDESDFLDNEDDDEEEGGMGGRRGRELLMHRQDEEEEEEEALDFSAHHVGLAASPWQDEYEYGIEDLDGSEHVPVVASSNRVTNSRA</sequence>
<evidence type="ECO:0000256" key="10">
    <source>
        <dbReference type="SAM" id="MobiDB-lite"/>
    </source>
</evidence>
<comment type="subcellular location">
    <subcellularLocation>
        <location evidence="2">Golgi apparatus membrane</location>
        <topology evidence="2">Multi-pass membrane protein</topology>
    </subcellularLocation>
</comment>
<organism evidence="13 14">
    <name type="scientific">Mortierella polycephala</name>
    <dbReference type="NCBI Taxonomy" id="41804"/>
    <lineage>
        <taxon>Eukaryota</taxon>
        <taxon>Fungi</taxon>
        <taxon>Fungi incertae sedis</taxon>
        <taxon>Mucoromycota</taxon>
        <taxon>Mortierellomycotina</taxon>
        <taxon>Mortierellomycetes</taxon>
        <taxon>Mortierellales</taxon>
        <taxon>Mortierellaceae</taxon>
        <taxon>Mortierella</taxon>
    </lineage>
</organism>
<keyword evidence="14" id="KW-1185">Reference proteome</keyword>
<feature type="transmembrane region" description="Helical" evidence="11">
    <location>
        <begin position="247"/>
        <end position="268"/>
    </location>
</feature>
<feature type="transmembrane region" description="Helical" evidence="11">
    <location>
        <begin position="85"/>
        <end position="104"/>
    </location>
</feature>
<feature type="compositionally biased region" description="Acidic residues" evidence="10">
    <location>
        <begin position="404"/>
        <end position="424"/>
    </location>
</feature>
<feature type="region of interest" description="Disordered" evidence="10">
    <location>
        <begin position="285"/>
        <end position="311"/>
    </location>
</feature>
<keyword evidence="9 11" id="KW-0472">Membrane</keyword>
<comment type="similarity">
    <text evidence="3">Belongs to the TVP38/TMEM64 family.</text>
</comment>
<name>A0A9P6TUD2_9FUNG</name>
<dbReference type="GO" id="GO:0016192">
    <property type="term" value="P:vesicle-mediated transport"/>
    <property type="evidence" value="ECO:0007669"/>
    <property type="project" value="TreeGrafter"/>
</dbReference>
<evidence type="ECO:0000313" key="14">
    <source>
        <dbReference type="Proteomes" id="UP000726737"/>
    </source>
</evidence>
<keyword evidence="8" id="KW-0333">Golgi apparatus</keyword>
<feature type="transmembrane region" description="Helical" evidence="11">
    <location>
        <begin position="45"/>
        <end position="73"/>
    </location>
</feature>
<dbReference type="OrthoDB" id="166803at2759"/>
<comment type="caution">
    <text evidence="13">The sequence shown here is derived from an EMBL/GenBank/DDBJ whole genome shotgun (WGS) entry which is preliminary data.</text>
</comment>
<evidence type="ECO:0000256" key="7">
    <source>
        <dbReference type="ARBA" id="ARBA00022989"/>
    </source>
</evidence>
<evidence type="ECO:0000256" key="1">
    <source>
        <dbReference type="ARBA" id="ARBA00002978"/>
    </source>
</evidence>
<comment type="function">
    <text evidence="1">Golgi membrane protein involved in vesicular trafficking and spindle migration.</text>
</comment>
<protein>
    <recommendedName>
        <fullName evidence="4">Golgi apparatus membrane protein TVP38</fullName>
    </recommendedName>
    <alternativeName>
        <fullName evidence="5">Golgi apparatus membrane protein tvp38</fullName>
    </alternativeName>
</protein>
<keyword evidence="6 11" id="KW-0812">Transmembrane</keyword>
<keyword evidence="7 11" id="KW-1133">Transmembrane helix</keyword>
<evidence type="ECO:0000256" key="8">
    <source>
        <dbReference type="ARBA" id="ARBA00023034"/>
    </source>
</evidence>
<evidence type="ECO:0000256" key="11">
    <source>
        <dbReference type="SAM" id="Phobius"/>
    </source>
</evidence>
<dbReference type="InterPro" id="IPR051076">
    <property type="entry name" value="Golgi_membrane_TVP38/TMEM64"/>
</dbReference>
<evidence type="ECO:0000313" key="13">
    <source>
        <dbReference type="EMBL" id="KAG0247724.1"/>
    </source>
</evidence>
<evidence type="ECO:0000256" key="3">
    <source>
        <dbReference type="ARBA" id="ARBA00008640"/>
    </source>
</evidence>